<keyword evidence="1" id="KW-0472">Membrane</keyword>
<dbReference type="Proteomes" id="UP000537204">
    <property type="component" value="Unassembled WGS sequence"/>
</dbReference>
<name>A0A7W8ZNI3_9SPHI</name>
<accession>A0A7W8ZNI3</accession>
<evidence type="ECO:0000313" key="3">
    <source>
        <dbReference type="Proteomes" id="UP000537204"/>
    </source>
</evidence>
<keyword evidence="1" id="KW-0812">Transmembrane</keyword>
<feature type="transmembrane region" description="Helical" evidence="1">
    <location>
        <begin position="12"/>
        <end position="33"/>
    </location>
</feature>
<dbReference type="EMBL" id="JACHCE010000004">
    <property type="protein sequence ID" value="MBB5637110.1"/>
    <property type="molecule type" value="Genomic_DNA"/>
</dbReference>
<proteinExistence type="predicted"/>
<sequence length="209" mass="24180">MEQVYNIKMNRGWFWYAPFIIFSIICFSCSMVSDGVAFTVNDEPISLAQYEQQLEKEKLMVIRDFEVKYKTRFGPGFWTMNFGGDIPANVLKKRAKDAIIVSTVKKMMARELGLIEKIGYEDFLKELDSVNNVRIKAVKDGKVIYGPVTYTVEIYSGYYMSLLENAILDKISTTELTADEIRSKYEGMIRERIKKVKIDIDKDEELVVL</sequence>
<evidence type="ECO:0000313" key="2">
    <source>
        <dbReference type="EMBL" id="MBB5637110.1"/>
    </source>
</evidence>
<organism evidence="2 3">
    <name type="scientific">Pedobacter cryoconitis</name>
    <dbReference type="NCBI Taxonomy" id="188932"/>
    <lineage>
        <taxon>Bacteria</taxon>
        <taxon>Pseudomonadati</taxon>
        <taxon>Bacteroidota</taxon>
        <taxon>Sphingobacteriia</taxon>
        <taxon>Sphingobacteriales</taxon>
        <taxon>Sphingobacteriaceae</taxon>
        <taxon>Pedobacter</taxon>
    </lineage>
</organism>
<comment type="caution">
    <text evidence="2">The sequence shown here is derived from an EMBL/GenBank/DDBJ whole genome shotgun (WGS) entry which is preliminary data.</text>
</comment>
<protein>
    <submittedName>
        <fullName evidence="2">Uncharacterized protein</fullName>
    </submittedName>
</protein>
<gene>
    <name evidence="2" type="ORF">HDE68_003023</name>
</gene>
<reference evidence="2 3" key="1">
    <citation type="submission" date="2020-08" db="EMBL/GenBank/DDBJ databases">
        <title>Genomic Encyclopedia of Type Strains, Phase IV (KMG-V): Genome sequencing to study the core and pangenomes of soil and plant-associated prokaryotes.</title>
        <authorList>
            <person name="Whitman W."/>
        </authorList>
    </citation>
    <scope>NUCLEOTIDE SEQUENCE [LARGE SCALE GENOMIC DNA]</scope>
    <source>
        <strain evidence="2 3">S3M1</strain>
    </source>
</reference>
<evidence type="ECO:0000256" key="1">
    <source>
        <dbReference type="SAM" id="Phobius"/>
    </source>
</evidence>
<dbReference type="AlphaFoldDB" id="A0A7W8ZNI3"/>
<keyword evidence="1" id="KW-1133">Transmembrane helix</keyword>